<dbReference type="AlphaFoldDB" id="A0A6A5VFL3"/>
<gene>
    <name evidence="2" type="ORF">BU23DRAFT_45208</name>
</gene>
<dbReference type="Proteomes" id="UP000800036">
    <property type="component" value="Unassembled WGS sequence"/>
</dbReference>
<reference evidence="2" key="1">
    <citation type="journal article" date="2020" name="Stud. Mycol.">
        <title>101 Dothideomycetes genomes: a test case for predicting lifestyles and emergence of pathogens.</title>
        <authorList>
            <person name="Haridas S."/>
            <person name="Albert R."/>
            <person name="Binder M."/>
            <person name="Bloem J."/>
            <person name="Labutti K."/>
            <person name="Salamov A."/>
            <person name="Andreopoulos B."/>
            <person name="Baker S."/>
            <person name="Barry K."/>
            <person name="Bills G."/>
            <person name="Bluhm B."/>
            <person name="Cannon C."/>
            <person name="Castanera R."/>
            <person name="Culley D."/>
            <person name="Daum C."/>
            <person name="Ezra D."/>
            <person name="Gonzalez J."/>
            <person name="Henrissat B."/>
            <person name="Kuo A."/>
            <person name="Liang C."/>
            <person name="Lipzen A."/>
            <person name="Lutzoni F."/>
            <person name="Magnuson J."/>
            <person name="Mondo S."/>
            <person name="Nolan M."/>
            <person name="Ohm R."/>
            <person name="Pangilinan J."/>
            <person name="Park H.-J."/>
            <person name="Ramirez L."/>
            <person name="Alfaro M."/>
            <person name="Sun H."/>
            <person name="Tritt A."/>
            <person name="Yoshinaga Y."/>
            <person name="Zwiers L.-H."/>
            <person name="Turgeon B."/>
            <person name="Goodwin S."/>
            <person name="Spatafora J."/>
            <person name="Crous P."/>
            <person name="Grigoriev I."/>
        </authorList>
    </citation>
    <scope>NUCLEOTIDE SEQUENCE</scope>
    <source>
        <strain evidence="2">CBS 107.79</strain>
    </source>
</reference>
<evidence type="ECO:0000259" key="1">
    <source>
        <dbReference type="Pfam" id="PF25053"/>
    </source>
</evidence>
<keyword evidence="3" id="KW-1185">Reference proteome</keyword>
<sequence>MDRGPKPNDIVDFFHRTLRDFLQAPKLQAQLLSYLPSHFDVFGTITRILLAEAKYANGPLTIEGFQRVMSFGKQISKDHKSTAWEYRILDHIEDVFNAHASKLQSDAAAHDLQDSILKAAVHTQYYDYVRYRLVEKHFSGDVTSLLKHFLLCPEDLIGQSLNGCSINTMASAACHCMATTPTRLRRLHLDLLLLLLAQGADVNAMVHGKPIWYHFIQQAYTNYWVLCEPKWVRVLRLFVRFGATVASQPMLWAQCFHSNYNTGFYDDRFLKRALETFQIVFSAGLKPSTIFQQLLDTFKSRYVEYRLLRHSVIQFCFRYGAYVRLMLKSNDGKSWVQYLSELLCTCIDPADPFEDFEIILKHGLDPNMDMDGNSIWETILRVIQGAAACTYAYRREV</sequence>
<protein>
    <recommendedName>
        <fullName evidence="1">DUF7791 domain-containing protein</fullName>
    </recommendedName>
</protein>
<dbReference type="EMBL" id="ML976667">
    <property type="protein sequence ID" value="KAF1976303.1"/>
    <property type="molecule type" value="Genomic_DNA"/>
</dbReference>
<dbReference type="InterPro" id="IPR056693">
    <property type="entry name" value="DUF7791"/>
</dbReference>
<accession>A0A6A5VFL3</accession>
<evidence type="ECO:0000313" key="2">
    <source>
        <dbReference type="EMBL" id="KAF1976303.1"/>
    </source>
</evidence>
<dbReference type="Pfam" id="PF25053">
    <property type="entry name" value="DUF7791"/>
    <property type="match status" value="1"/>
</dbReference>
<name>A0A6A5VFL3_9PLEO</name>
<evidence type="ECO:0000313" key="3">
    <source>
        <dbReference type="Proteomes" id="UP000800036"/>
    </source>
</evidence>
<proteinExistence type="predicted"/>
<organism evidence="2 3">
    <name type="scientific">Bimuria novae-zelandiae CBS 107.79</name>
    <dbReference type="NCBI Taxonomy" id="1447943"/>
    <lineage>
        <taxon>Eukaryota</taxon>
        <taxon>Fungi</taxon>
        <taxon>Dikarya</taxon>
        <taxon>Ascomycota</taxon>
        <taxon>Pezizomycotina</taxon>
        <taxon>Dothideomycetes</taxon>
        <taxon>Pleosporomycetidae</taxon>
        <taxon>Pleosporales</taxon>
        <taxon>Massarineae</taxon>
        <taxon>Didymosphaeriaceae</taxon>
        <taxon>Bimuria</taxon>
    </lineage>
</organism>
<feature type="domain" description="DUF7791" evidence="1">
    <location>
        <begin position="7"/>
        <end position="55"/>
    </location>
</feature>